<dbReference type="InterPro" id="IPR033983">
    <property type="entry name" value="Thiazole_synthase_ThiG"/>
</dbReference>
<evidence type="ECO:0000256" key="6">
    <source>
        <dbReference type="ARBA" id="ARBA00023270"/>
    </source>
</evidence>
<feature type="binding site" evidence="11">
    <location>
        <position position="68"/>
    </location>
    <ligand>
        <name>Ca(2+)</name>
        <dbReference type="ChEBI" id="CHEBI:29108"/>
        <label>3</label>
    </ligand>
</feature>
<comment type="pathway">
    <text evidence="2">Cofactor biosynthesis; thiamine diphosphate biosynthesis.</text>
</comment>
<name>D7RFL7_AMYOR</name>
<dbReference type="PDB" id="4N6E">
    <property type="method" value="X-ray"/>
    <property type="resolution" value="2.60 A"/>
    <property type="chains" value="A=1-256"/>
</dbReference>
<evidence type="ECO:0000259" key="8">
    <source>
        <dbReference type="Pfam" id="PF05690"/>
    </source>
</evidence>
<dbReference type="PDBsum" id="4N6E"/>
<dbReference type="SMR" id="D7RFL7"/>
<evidence type="ECO:0000256" key="5">
    <source>
        <dbReference type="ARBA" id="ARBA00022977"/>
    </source>
</evidence>
<dbReference type="GO" id="GO:0009229">
    <property type="term" value="P:thiamine diphosphate biosynthetic process"/>
    <property type="evidence" value="ECO:0007669"/>
    <property type="project" value="UniProtKB-UniPathway"/>
</dbReference>
<evidence type="ECO:0000256" key="7">
    <source>
        <dbReference type="ARBA" id="ARBA00049897"/>
    </source>
</evidence>
<dbReference type="SUPFAM" id="SSF110399">
    <property type="entry name" value="ThiG-like"/>
    <property type="match status" value="1"/>
</dbReference>
<dbReference type="GO" id="GO:1990107">
    <property type="term" value="F:thiazole synthase activity"/>
    <property type="evidence" value="ECO:0007669"/>
    <property type="project" value="UniProtKB-EC"/>
</dbReference>
<evidence type="ECO:0000256" key="2">
    <source>
        <dbReference type="ARBA" id="ARBA00004948"/>
    </source>
</evidence>
<dbReference type="Gene3D" id="3.20.20.70">
    <property type="entry name" value="Aldolase class I"/>
    <property type="match status" value="1"/>
</dbReference>
<reference evidence="10 11" key="2">
    <citation type="journal article" date="2014" name="Nature">
        <title>Co-opting sulphur-carrier proteins from primary metabolic pathways for 2-thiosugar biosynthesis.</title>
        <authorList>
            <person name="Sasaki E."/>
            <person name="Zhang X."/>
            <person name="Sun H.G."/>
            <person name="Lu M.Y."/>
            <person name="Liu T.L."/>
            <person name="Ou A."/>
            <person name="Li J.Y."/>
            <person name="Chen Y.H."/>
            <person name="Ealick S.E."/>
            <person name="Liu H.W."/>
        </authorList>
    </citation>
    <scope>X-RAY CRYSTALLOGRAPHY (2.25 ANGSTROMS) IN COMPLEX WITH CA(2+)</scope>
</reference>
<feature type="binding site" evidence="11">
    <location>
        <position position="72"/>
    </location>
    <ligand>
        <name>Ca(2+)</name>
        <dbReference type="ChEBI" id="CHEBI:29108"/>
        <label>3</label>
    </ligand>
</feature>
<evidence type="ECO:0007829" key="10">
    <source>
        <dbReference type="PDB" id="4N6E"/>
    </source>
</evidence>
<accession>D7RFL7</accession>
<protein>
    <recommendedName>
        <fullName evidence="3">thiazole synthase</fullName>
        <ecNumber evidence="3">2.8.1.10</ecNumber>
    </recommendedName>
</protein>
<keyword evidence="4" id="KW-0808">Transferase</keyword>
<feature type="binding site" evidence="11">
    <location>
        <position position="58"/>
    </location>
    <ligand>
        <name>Ca(2+)</name>
        <dbReference type="ChEBI" id="CHEBI:29108"/>
        <label>2</label>
    </ligand>
</feature>
<feature type="binding site" evidence="11">
    <location>
        <position position="34"/>
    </location>
    <ligand>
        <name>Ca(2+)</name>
        <dbReference type="ChEBI" id="CHEBI:29108"/>
        <label>1</label>
    </ligand>
</feature>
<feature type="binding site" evidence="11">
    <location>
        <position position="32"/>
    </location>
    <ligand>
        <name>Ca(2+)</name>
        <dbReference type="ChEBI" id="CHEBI:29108"/>
        <label>1</label>
    </ligand>
</feature>
<keyword evidence="11" id="KW-0479">Metal-binding</keyword>
<dbReference type="EvolutionaryTrace" id="D7RFL7"/>
<dbReference type="PANTHER" id="PTHR34266:SF2">
    <property type="entry name" value="THIAZOLE SYNTHASE"/>
    <property type="match status" value="1"/>
</dbReference>
<dbReference type="Pfam" id="PF05690">
    <property type="entry name" value="ThiG"/>
    <property type="match status" value="1"/>
</dbReference>
<keyword evidence="11" id="KW-0106">Calcium</keyword>
<feature type="binding site" evidence="11">
    <location>
        <position position="184"/>
    </location>
    <ligand>
        <name>Ca(2+)</name>
        <dbReference type="ChEBI" id="CHEBI:29108"/>
        <label>4</label>
    </ligand>
</feature>
<dbReference type="PDB" id="4N6F">
    <property type="method" value="X-ray"/>
    <property type="resolution" value="2.25 A"/>
    <property type="chains" value="A/B=1-256"/>
</dbReference>
<dbReference type="AlphaFoldDB" id="D7RFL7"/>
<feature type="binding site" evidence="11">
    <location>
        <position position="188"/>
    </location>
    <ligand>
        <name>Ca(2+)</name>
        <dbReference type="ChEBI" id="CHEBI:29108"/>
        <label>5</label>
    </ligand>
</feature>
<proteinExistence type="evidence at protein level"/>
<evidence type="ECO:0000313" key="9">
    <source>
        <dbReference type="EMBL" id="ADI71465.1"/>
    </source>
</evidence>
<evidence type="ECO:0000256" key="3">
    <source>
        <dbReference type="ARBA" id="ARBA00011960"/>
    </source>
</evidence>
<dbReference type="InterPro" id="IPR008867">
    <property type="entry name" value="ThiG"/>
</dbReference>
<reference evidence="9" key="1">
    <citation type="journal article" date="2010" name="J. Am. Chem. Soc.">
        <title>A biosynthetic pathway for BE-7585A, a 2-thiosugar-containing angucycline-type natural product.</title>
        <authorList>
            <person name="Sasaki E."/>
            <person name="Ogasawara Y."/>
            <person name="Liu H.W."/>
        </authorList>
    </citation>
    <scope>NUCLEOTIDE SEQUENCE</scope>
    <source>
        <strain evidence="9">BA-07585</strain>
    </source>
</reference>
<dbReference type="UniPathway" id="UPA00060"/>
<dbReference type="PDBsum" id="4N6F"/>
<dbReference type="EMBL" id="HM055942">
    <property type="protein sequence ID" value="ADI71465.1"/>
    <property type="molecule type" value="Genomic_DNA"/>
</dbReference>
<evidence type="ECO:0000256" key="4">
    <source>
        <dbReference type="ARBA" id="ARBA00022679"/>
    </source>
</evidence>
<comment type="catalytic activity">
    <reaction evidence="7">
        <text>[ThiS sulfur-carrier protein]-C-terminal-Gly-aminoethanethioate + 2-iminoacetate + 1-deoxy-D-xylulose 5-phosphate = [ThiS sulfur-carrier protein]-C-terminal Gly-Gly + 2-[(2R,5Z)-2-carboxy-4-methylthiazol-5(2H)-ylidene]ethyl phosphate + 2 H2O + H(+)</text>
        <dbReference type="Rhea" id="RHEA:26297"/>
        <dbReference type="Rhea" id="RHEA-COMP:12909"/>
        <dbReference type="Rhea" id="RHEA-COMP:19908"/>
        <dbReference type="ChEBI" id="CHEBI:15377"/>
        <dbReference type="ChEBI" id="CHEBI:15378"/>
        <dbReference type="ChEBI" id="CHEBI:57792"/>
        <dbReference type="ChEBI" id="CHEBI:62899"/>
        <dbReference type="ChEBI" id="CHEBI:77846"/>
        <dbReference type="ChEBI" id="CHEBI:90778"/>
        <dbReference type="ChEBI" id="CHEBI:232372"/>
        <dbReference type="EC" id="2.8.1.10"/>
    </reaction>
</comment>
<feature type="domain" description="Thiazole synthase ThiG" evidence="8">
    <location>
        <begin position="16"/>
        <end position="255"/>
    </location>
</feature>
<evidence type="ECO:0007829" key="11">
    <source>
        <dbReference type="PDB" id="4N6F"/>
    </source>
</evidence>
<sequence length="256" mass="27101">MTIPHIGVVADEPWLKIGAREFRSRILVGIEQYDSVPLVRDVLNAAGADVFITTVDPDNRRSSLLLMDLADELPLDDFTWIGTTSFARTKESALRSARILRDSLGIEILKLDVRGDDNTPDNAGTVEAARELRAEGMELLPFILPDLATARALEEAGCAALRVMASPVASGRGIANPAAIRELIEQIGIPVVVEGGIGSARHVAEAMELGASATLVNTALVRAESPLLMAAAMRQAALAGLLSYESGPMPEVAAAV</sequence>
<keyword evidence="6" id="KW-0704">Schiff base</keyword>
<feature type="binding site" evidence="11">
    <location>
        <position position="71"/>
    </location>
    <ligand>
        <name>Ca(2+)</name>
        <dbReference type="ChEBI" id="CHEBI:29108"/>
        <label>3</label>
    </ligand>
</feature>
<dbReference type="PANTHER" id="PTHR34266">
    <property type="entry name" value="THIAZOLE SYNTHASE"/>
    <property type="match status" value="1"/>
</dbReference>
<feature type="binding site" evidence="11">
    <location>
        <position position="56"/>
    </location>
    <ligand>
        <name>Ca(2+)</name>
        <dbReference type="ChEBI" id="CHEBI:29108"/>
        <label>2</label>
    </ligand>
</feature>
<dbReference type="EC" id="2.8.1.10" evidence="3"/>
<organism evidence="9">
    <name type="scientific">Amycolatopsis orientalis subsp. vinearia</name>
    <dbReference type="NCBI Taxonomy" id="797057"/>
    <lineage>
        <taxon>Bacteria</taxon>
        <taxon>Bacillati</taxon>
        <taxon>Actinomycetota</taxon>
        <taxon>Actinomycetes</taxon>
        <taxon>Pseudonocardiales</taxon>
        <taxon>Pseudonocardiaceae</taxon>
        <taxon>Amycolatopsis</taxon>
    </lineage>
</organism>
<comment type="function">
    <text evidence="1">Catalyzes the rearrangement of 1-deoxy-D-xylulose 5-phosphate (DXP) to produce the thiazole phosphate moiety of thiamine. Sulfur is provided by the thiocarboxylate moiety of the carrier protein ThiS. In vitro, sulfur can be provided by H(2)S.</text>
</comment>
<dbReference type="InterPro" id="IPR013785">
    <property type="entry name" value="Aldolase_TIM"/>
</dbReference>
<keyword evidence="5" id="KW-0784">Thiamine biosynthesis</keyword>
<feature type="binding site" evidence="11">
    <location>
        <position position="187"/>
    </location>
    <ligand>
        <name>Ca(2+)</name>
        <dbReference type="ChEBI" id="CHEBI:29108"/>
        <label>4</label>
    </ligand>
</feature>
<gene>
    <name evidence="9" type="primary">bexX</name>
</gene>
<evidence type="ECO:0000256" key="1">
    <source>
        <dbReference type="ARBA" id="ARBA00002834"/>
    </source>
</evidence>
<dbReference type="GO" id="GO:0046872">
    <property type="term" value="F:metal ion binding"/>
    <property type="evidence" value="ECO:0007669"/>
    <property type="project" value="UniProtKB-KW"/>
</dbReference>
<keyword evidence="10 11" id="KW-0002">3D-structure</keyword>